<evidence type="ECO:0000313" key="1">
    <source>
        <dbReference type="Proteomes" id="UP000025227"/>
    </source>
</evidence>
<proteinExistence type="predicted"/>
<dbReference type="WBParaSite" id="HCON_00040070-00001">
    <property type="protein sequence ID" value="HCON_00040070-00001"/>
    <property type="gene ID" value="HCON_00040070"/>
</dbReference>
<dbReference type="Proteomes" id="UP000025227">
    <property type="component" value="Unplaced"/>
</dbReference>
<accession>A0A7I4Y3M7</accession>
<reference evidence="2" key="1">
    <citation type="submission" date="2020-12" db="UniProtKB">
        <authorList>
            <consortium name="WormBaseParasite"/>
        </authorList>
    </citation>
    <scope>IDENTIFICATION</scope>
    <source>
        <strain evidence="2">MHco3</strain>
    </source>
</reference>
<dbReference type="AlphaFoldDB" id="A0A7I4Y3M7"/>
<sequence>MYGPLYSIDSSTHTRAYQKMRANVHVHWSYDPSSPMPQKLFQLGEELTPKVSLPDNHVLSELITTHCISAPCNEADSGQARLEFHPGPVMPHFAMAHSPMNHITRREG</sequence>
<name>A0A7I4Y3M7_HAECO</name>
<organism evidence="1 2">
    <name type="scientific">Haemonchus contortus</name>
    <name type="common">Barber pole worm</name>
    <dbReference type="NCBI Taxonomy" id="6289"/>
    <lineage>
        <taxon>Eukaryota</taxon>
        <taxon>Metazoa</taxon>
        <taxon>Ecdysozoa</taxon>
        <taxon>Nematoda</taxon>
        <taxon>Chromadorea</taxon>
        <taxon>Rhabditida</taxon>
        <taxon>Rhabditina</taxon>
        <taxon>Rhabditomorpha</taxon>
        <taxon>Strongyloidea</taxon>
        <taxon>Trichostrongylidae</taxon>
        <taxon>Haemonchus</taxon>
    </lineage>
</organism>
<evidence type="ECO:0000313" key="2">
    <source>
        <dbReference type="WBParaSite" id="HCON_00040070-00001"/>
    </source>
</evidence>
<protein>
    <submittedName>
        <fullName evidence="2">DUF1996 domain-containing protein</fullName>
    </submittedName>
</protein>
<keyword evidence="1" id="KW-1185">Reference proteome</keyword>